<dbReference type="GO" id="GO:0046933">
    <property type="term" value="F:proton-transporting ATP synthase activity, rotational mechanism"/>
    <property type="evidence" value="ECO:0007669"/>
    <property type="project" value="InterPro"/>
</dbReference>
<dbReference type="eggNOG" id="COG0056">
    <property type="taxonomic scope" value="Bacteria"/>
</dbReference>
<evidence type="ECO:0000256" key="4">
    <source>
        <dbReference type="ARBA" id="ARBA00022840"/>
    </source>
</evidence>
<dbReference type="Gene3D" id="3.40.50.12240">
    <property type="match status" value="1"/>
</dbReference>
<evidence type="ECO:0000256" key="5">
    <source>
        <dbReference type="ARBA" id="ARBA00022967"/>
    </source>
</evidence>
<evidence type="ECO:0000256" key="3">
    <source>
        <dbReference type="ARBA" id="ARBA00022781"/>
    </source>
</evidence>
<proteinExistence type="predicted"/>
<dbReference type="GO" id="GO:0005524">
    <property type="term" value="F:ATP binding"/>
    <property type="evidence" value="ECO:0007669"/>
    <property type="project" value="UniProtKB-KW"/>
</dbReference>
<dbReference type="KEGG" id="mmo:MMOB2970"/>
<evidence type="ECO:0000256" key="8">
    <source>
        <dbReference type="ARBA" id="ARBA00023196"/>
    </source>
</evidence>
<dbReference type="InterPro" id="IPR005294">
    <property type="entry name" value="ATP_synth_F1_asu"/>
</dbReference>
<dbReference type="FunFam" id="3.40.50.300:FF:004039">
    <property type="entry name" value="ATP synthase subunit alpha, mitochondrial"/>
    <property type="match status" value="1"/>
</dbReference>
<dbReference type="RefSeq" id="WP_011264817.1">
    <property type="nucleotide sequence ID" value="NC_006908.1"/>
</dbReference>
<evidence type="ECO:0000313" key="12">
    <source>
        <dbReference type="Proteomes" id="UP000009072"/>
    </source>
</evidence>
<keyword evidence="3" id="KW-0375">Hydrogen ion transport</keyword>
<dbReference type="EC" id="3.6.3.14" evidence="11"/>
<keyword evidence="9" id="KW-0066">ATP synthesis</keyword>
<evidence type="ECO:0000259" key="10">
    <source>
        <dbReference type="Pfam" id="PF00006"/>
    </source>
</evidence>
<evidence type="ECO:0000256" key="6">
    <source>
        <dbReference type="ARBA" id="ARBA00023065"/>
    </source>
</evidence>
<dbReference type="InterPro" id="IPR027417">
    <property type="entry name" value="P-loop_NTPase"/>
</dbReference>
<gene>
    <name evidence="11" type="primary">atpA</name>
    <name evidence="11" type="ordered locus">MMOB2970</name>
</gene>
<evidence type="ECO:0000256" key="9">
    <source>
        <dbReference type="ARBA" id="ARBA00023310"/>
    </source>
</evidence>
<dbReference type="AlphaFoldDB" id="Q6KHZ3"/>
<evidence type="ECO:0000313" key="11">
    <source>
        <dbReference type="EMBL" id="AAT27783.1"/>
    </source>
</evidence>
<keyword evidence="7" id="KW-0472">Membrane</keyword>
<dbReference type="Proteomes" id="UP000009072">
    <property type="component" value="Chromosome"/>
</dbReference>
<dbReference type="STRING" id="267748.MMOB2970"/>
<reference evidence="11 12" key="1">
    <citation type="journal article" date="2004" name="Genome Res.">
        <title>The complete genome and proteome of Mycoplasma mobile.</title>
        <authorList>
            <person name="Jaffe J.D."/>
            <person name="Stange-Thomann N."/>
            <person name="Smith C."/>
            <person name="DeCaprio D."/>
            <person name="Fisher S."/>
            <person name="Butler J."/>
            <person name="Calvo S."/>
            <person name="Elkins T."/>
            <person name="FitzGerald M.G."/>
            <person name="Hafez N."/>
            <person name="Kodira C.D."/>
            <person name="Major J."/>
            <person name="Wang S."/>
            <person name="Wilkinson J."/>
            <person name="Nicol R."/>
            <person name="Nusbaum C."/>
            <person name="Birren B."/>
            <person name="Berg H.C."/>
            <person name="Church G.M."/>
        </authorList>
    </citation>
    <scope>NUCLEOTIDE SEQUENCE [LARGE SCALE GENOMIC DNA]</scope>
    <source>
        <strain evidence="12">ATCC 43663 / 163K / NCTC 11711</strain>
    </source>
</reference>
<keyword evidence="11" id="KW-0378">Hydrolase</keyword>
<dbReference type="PANTHER" id="PTHR48082">
    <property type="entry name" value="ATP SYNTHASE SUBUNIT ALPHA, MITOCHONDRIAL"/>
    <property type="match status" value="1"/>
</dbReference>
<keyword evidence="5" id="KW-1278">Translocase</keyword>
<dbReference type="Pfam" id="PF00006">
    <property type="entry name" value="ATP-synt_ab"/>
    <property type="match status" value="1"/>
</dbReference>
<keyword evidence="8" id="KW-0139">CF(1)</keyword>
<dbReference type="SUPFAM" id="SSF52540">
    <property type="entry name" value="P-loop containing nucleoside triphosphate hydrolases"/>
    <property type="match status" value="1"/>
</dbReference>
<dbReference type="EMBL" id="AE017308">
    <property type="protein sequence ID" value="AAT27783.1"/>
    <property type="molecule type" value="Genomic_DNA"/>
</dbReference>
<dbReference type="InterPro" id="IPR000194">
    <property type="entry name" value="ATPase_F1/V1/A1_a/bsu_nucl-bd"/>
</dbReference>
<dbReference type="GO" id="GO:0045259">
    <property type="term" value="C:proton-transporting ATP synthase complex"/>
    <property type="evidence" value="ECO:0007669"/>
    <property type="project" value="UniProtKB-KW"/>
</dbReference>
<dbReference type="HOGENOM" id="CLU_010091_0_0_14"/>
<keyword evidence="2" id="KW-0547">Nucleotide-binding</keyword>
<dbReference type="NCBIfam" id="NF045936">
    <property type="entry name" value="MSC_0619_alpha"/>
    <property type="match status" value="1"/>
</dbReference>
<dbReference type="PANTHER" id="PTHR48082:SF2">
    <property type="entry name" value="ATP SYNTHASE SUBUNIT ALPHA, MITOCHONDRIAL"/>
    <property type="match status" value="1"/>
</dbReference>
<dbReference type="NCBIfam" id="NF005523">
    <property type="entry name" value="PRK07165.1"/>
    <property type="match status" value="1"/>
</dbReference>
<dbReference type="GO" id="GO:0043531">
    <property type="term" value="F:ADP binding"/>
    <property type="evidence" value="ECO:0007669"/>
    <property type="project" value="TreeGrafter"/>
</dbReference>
<evidence type="ECO:0000256" key="1">
    <source>
        <dbReference type="ARBA" id="ARBA00022448"/>
    </source>
</evidence>
<keyword evidence="12" id="KW-1185">Reference proteome</keyword>
<dbReference type="InterPro" id="IPR020003">
    <property type="entry name" value="ATPase_a/bsu_AS"/>
</dbReference>
<evidence type="ECO:0000256" key="2">
    <source>
        <dbReference type="ARBA" id="ARBA00022741"/>
    </source>
</evidence>
<feature type="domain" description="ATPase F1/V1/A1 complex alpha/beta subunit nucleotide-binding" evidence="10">
    <location>
        <begin position="130"/>
        <end position="343"/>
    </location>
</feature>
<keyword evidence="1" id="KW-0813">Transport</keyword>
<dbReference type="PROSITE" id="PS00152">
    <property type="entry name" value="ATPASE_ALPHA_BETA"/>
    <property type="match status" value="1"/>
</dbReference>
<accession>Q6KHZ3</accession>
<organism evidence="11 12">
    <name type="scientific">Mycoplasma mobile (strain ATCC 43663 / 163K / NCTC 11711)</name>
    <name type="common">Mesomycoplasma mobile</name>
    <dbReference type="NCBI Taxonomy" id="267748"/>
    <lineage>
        <taxon>Bacteria</taxon>
        <taxon>Bacillati</taxon>
        <taxon>Mycoplasmatota</taxon>
        <taxon>Mycoplasmoidales</taxon>
        <taxon>Metamycoplasmataceae</taxon>
        <taxon>Mesomycoplasma</taxon>
    </lineage>
</organism>
<name>Q6KHZ3_MYCM1</name>
<sequence length="516" mass="58681">MKPIIKSIQDNIIYVEGEFNYSQSQVFLINNKIHAYLLSASVNSANLLVESEIESLKINDELDLVENSGKISTYQKFYGKIIDIFGHIKYPIEANDIIDENEEKIGTGKIFNKALGMMFRKSLNEPVQTGIASIDMLIPLGKGQRELIIGDRRTGKTSVALNTIISQKNTNTKAVYVAIGQRKTNINFIYNTLEEFDVLKNTIILEASSENLYHQFFALYVGMTHAENIAKNGDDVIIVIDDLSKHANIYREMALLINKPAGREAFPGDIFFTHSKVLERAGKFKNENWGTITALPIVETIEGDITSLISSNIISITDGQIIMSSELAASGKFPAIDIELSVSRTGSKVQNKVLSKYSKKISKTFSLYKRNLKYSEIKYNFSSEIFDILSKGEVLENLFIQKGFSNYTLTTLIIISNLVEWRILENIKDVSSVLDFINYFFDFDLTAKKIKEKIENEIEIDNELFKNFIINLINEFLFYSSNQYYFENSDSVLKINKNFIKVYFDGNSKIKEVKND</sequence>
<keyword evidence="4" id="KW-0067">ATP-binding</keyword>
<evidence type="ECO:0000256" key="7">
    <source>
        <dbReference type="ARBA" id="ARBA00023136"/>
    </source>
</evidence>
<protein>
    <submittedName>
        <fullName evidence="11">ATP synthase alpha chain</fullName>
        <ecNumber evidence="11">3.6.3.14</ecNumber>
    </submittedName>
</protein>
<dbReference type="OrthoDB" id="9803053at2"/>
<dbReference type="GO" id="GO:0016787">
    <property type="term" value="F:hydrolase activity"/>
    <property type="evidence" value="ECO:0007669"/>
    <property type="project" value="UniProtKB-KW"/>
</dbReference>
<keyword evidence="6" id="KW-0406">Ion transport</keyword>